<organism evidence="2 3">
    <name type="scientific">Goodea atripinnis</name>
    <dbReference type="NCBI Taxonomy" id="208336"/>
    <lineage>
        <taxon>Eukaryota</taxon>
        <taxon>Metazoa</taxon>
        <taxon>Chordata</taxon>
        <taxon>Craniata</taxon>
        <taxon>Vertebrata</taxon>
        <taxon>Euteleostomi</taxon>
        <taxon>Actinopterygii</taxon>
        <taxon>Neopterygii</taxon>
        <taxon>Teleostei</taxon>
        <taxon>Neoteleostei</taxon>
        <taxon>Acanthomorphata</taxon>
        <taxon>Ovalentaria</taxon>
        <taxon>Atherinomorphae</taxon>
        <taxon>Cyprinodontiformes</taxon>
        <taxon>Goodeidae</taxon>
        <taxon>Goodea</taxon>
    </lineage>
</organism>
<sequence>MDWGIPLAEKVQPQSAFQDVKQMFFSMNSTKASGPDGSPGNVLWACANQASPTSRSENFLTWHYHDSTAPGSSTSSSTPYRLSNSDLKHRAPAPHKVLC</sequence>
<reference evidence="2 3" key="1">
    <citation type="submission" date="2021-06" db="EMBL/GenBank/DDBJ databases">
        <authorList>
            <person name="Palmer J.M."/>
        </authorList>
    </citation>
    <scope>NUCLEOTIDE SEQUENCE [LARGE SCALE GENOMIC DNA]</scope>
    <source>
        <strain evidence="2 3">GA_2019</strain>
        <tissue evidence="2">Muscle</tissue>
    </source>
</reference>
<keyword evidence="3" id="KW-1185">Reference proteome</keyword>
<feature type="compositionally biased region" description="Basic residues" evidence="1">
    <location>
        <begin position="90"/>
        <end position="99"/>
    </location>
</feature>
<evidence type="ECO:0000313" key="3">
    <source>
        <dbReference type="Proteomes" id="UP001476798"/>
    </source>
</evidence>
<proteinExistence type="predicted"/>
<dbReference type="EMBL" id="JAHRIO010079979">
    <property type="protein sequence ID" value="MEQ2183682.1"/>
    <property type="molecule type" value="Genomic_DNA"/>
</dbReference>
<dbReference type="Proteomes" id="UP001476798">
    <property type="component" value="Unassembled WGS sequence"/>
</dbReference>
<evidence type="ECO:0000313" key="2">
    <source>
        <dbReference type="EMBL" id="MEQ2183682.1"/>
    </source>
</evidence>
<feature type="region of interest" description="Disordered" evidence="1">
    <location>
        <begin position="68"/>
        <end position="99"/>
    </location>
</feature>
<evidence type="ECO:0000256" key="1">
    <source>
        <dbReference type="SAM" id="MobiDB-lite"/>
    </source>
</evidence>
<comment type="caution">
    <text evidence="2">The sequence shown here is derived from an EMBL/GenBank/DDBJ whole genome shotgun (WGS) entry which is preliminary data.</text>
</comment>
<name>A0ABV0PK03_9TELE</name>
<accession>A0ABV0PK03</accession>
<feature type="compositionally biased region" description="Low complexity" evidence="1">
    <location>
        <begin position="68"/>
        <end position="85"/>
    </location>
</feature>
<gene>
    <name evidence="2" type="ORF">GOODEAATRI_000530</name>
</gene>
<protein>
    <submittedName>
        <fullName evidence="2">Uncharacterized protein</fullName>
    </submittedName>
</protein>